<evidence type="ECO:0000313" key="3">
    <source>
        <dbReference type="EMBL" id="MCQ0969590.1"/>
    </source>
</evidence>
<dbReference type="SUPFAM" id="SSF53756">
    <property type="entry name" value="UDP-Glycosyltransferase/glycogen phosphorylase"/>
    <property type="match status" value="1"/>
</dbReference>
<gene>
    <name evidence="3" type="ORF">MLD63_03990</name>
</gene>
<reference evidence="3 4" key="1">
    <citation type="submission" date="2022-03" db="EMBL/GenBank/DDBJ databases">
        <authorList>
            <person name="He Y."/>
        </authorList>
    </citation>
    <scope>NUCLEOTIDE SEQUENCE [LARGE SCALE GENOMIC DNA]</scope>
    <source>
        <strain evidence="3 4">TK19116</strain>
    </source>
</reference>
<accession>A0ABT1MMU8</accession>
<evidence type="ECO:0000259" key="2">
    <source>
        <dbReference type="Pfam" id="PF00534"/>
    </source>
</evidence>
<evidence type="ECO:0000313" key="4">
    <source>
        <dbReference type="Proteomes" id="UP001203945"/>
    </source>
</evidence>
<keyword evidence="4" id="KW-1185">Reference proteome</keyword>
<dbReference type="PANTHER" id="PTHR46401">
    <property type="entry name" value="GLYCOSYLTRANSFERASE WBBK-RELATED"/>
    <property type="match status" value="1"/>
</dbReference>
<dbReference type="Pfam" id="PF00534">
    <property type="entry name" value="Glycos_transf_1"/>
    <property type="match status" value="1"/>
</dbReference>
<dbReference type="InterPro" id="IPR001296">
    <property type="entry name" value="Glyco_trans_1"/>
</dbReference>
<keyword evidence="1" id="KW-0808">Transferase</keyword>
<dbReference type="Gene3D" id="3.40.50.2000">
    <property type="entry name" value="Glycogen Phosphorylase B"/>
    <property type="match status" value="2"/>
</dbReference>
<dbReference type="CDD" id="cd03801">
    <property type="entry name" value="GT4_PimA-like"/>
    <property type="match status" value="1"/>
</dbReference>
<evidence type="ECO:0000256" key="1">
    <source>
        <dbReference type="ARBA" id="ARBA00022679"/>
    </source>
</evidence>
<dbReference type="PANTHER" id="PTHR46401:SF2">
    <property type="entry name" value="GLYCOSYLTRANSFERASE WBBK-RELATED"/>
    <property type="match status" value="1"/>
</dbReference>
<dbReference type="RefSeq" id="WP_255328595.1">
    <property type="nucleotide sequence ID" value="NZ_JAKZEU010000002.1"/>
</dbReference>
<dbReference type="EMBL" id="JAKZEU010000002">
    <property type="protein sequence ID" value="MCQ0969590.1"/>
    <property type="molecule type" value="Genomic_DNA"/>
</dbReference>
<dbReference type="Proteomes" id="UP001203945">
    <property type="component" value="Unassembled WGS sequence"/>
</dbReference>
<sequence>MKDLAIIDPCCAKGYAPADLKAGVLGGTEATVLRVTQALSSDLQIIHFQKGRDGSQDSFAGRLCPLDSLPDDPPAEMAVVLNSWKLACKLRKSWPETPVTLWLHIHPGKHNRKMGEALSQAGVEVICVSQSHADTLAAFLPGGPRPRIHVAYNPIDETLAPDETVRDQNQLLFASAPHKGLRQVFAQFAALRELMPDLRLSVADPGYLAWDTGPVPKGAQLLGPLPHDRLIARMRHSLCLFYPQDSFAETFGLVLAEANAVGTPVLVQRGLGANDEVVTDPDQRLDGFDAARVAQRLRNWQAWPPHVVANPSFRLSTVATRWRTLINAMVTPATQGMNA</sequence>
<protein>
    <submittedName>
        <fullName evidence="3">Glycosyltransferase family 4 protein</fullName>
    </submittedName>
</protein>
<proteinExistence type="predicted"/>
<organism evidence="3 4">
    <name type="scientific">Paracoccus albicereus</name>
    <dbReference type="NCBI Taxonomy" id="2922394"/>
    <lineage>
        <taxon>Bacteria</taxon>
        <taxon>Pseudomonadati</taxon>
        <taxon>Pseudomonadota</taxon>
        <taxon>Alphaproteobacteria</taxon>
        <taxon>Rhodobacterales</taxon>
        <taxon>Paracoccaceae</taxon>
        <taxon>Paracoccus</taxon>
    </lineage>
</organism>
<comment type="caution">
    <text evidence="3">The sequence shown here is derived from an EMBL/GenBank/DDBJ whole genome shotgun (WGS) entry which is preliminary data.</text>
</comment>
<feature type="domain" description="Glycosyl transferase family 1" evidence="2">
    <location>
        <begin position="176"/>
        <end position="282"/>
    </location>
</feature>
<name>A0ABT1MMU8_9RHOB</name>